<sequence length="91" mass="9784">MPVPWCVTLRSPSGVIEVEYRGSVPARQVRFALAGRGLLGLSLPQTVAPGERVRVTLRGSHAEGAVAAADAMLVLRWFDADGTEFLWPIAL</sequence>
<evidence type="ECO:0000313" key="2">
    <source>
        <dbReference type="Proteomes" id="UP001645859"/>
    </source>
</evidence>
<evidence type="ECO:0000313" key="1">
    <source>
        <dbReference type="EMBL" id="MBL3680233.1"/>
    </source>
</evidence>
<dbReference type="Proteomes" id="UP001645859">
    <property type="component" value="Unassembled WGS sequence"/>
</dbReference>
<keyword evidence="2" id="KW-1185">Reference proteome</keyword>
<proteinExistence type="predicted"/>
<dbReference type="EMBL" id="QYAC01000007">
    <property type="protein sequence ID" value="MBL3680233.1"/>
    <property type="molecule type" value="Genomic_DNA"/>
</dbReference>
<protein>
    <submittedName>
        <fullName evidence="1">Uncharacterized protein</fullName>
    </submittedName>
</protein>
<accession>A0ABS1SI61</accession>
<comment type="caution">
    <text evidence="1">The sequence shown here is derived from an EMBL/GenBank/DDBJ whole genome shotgun (WGS) entry which is preliminary data.</text>
</comment>
<organism evidence="1 2">
    <name type="scientific">Leucobacter chromiireducens subsp. solipictus</name>
    <dbReference type="NCBI Taxonomy" id="398235"/>
    <lineage>
        <taxon>Bacteria</taxon>
        <taxon>Bacillati</taxon>
        <taxon>Actinomycetota</taxon>
        <taxon>Actinomycetes</taxon>
        <taxon>Micrococcales</taxon>
        <taxon>Microbacteriaceae</taxon>
        <taxon>Leucobacter</taxon>
    </lineage>
</organism>
<name>A0ABS1SI61_9MICO</name>
<gene>
    <name evidence="1" type="ORF">D3230_13185</name>
</gene>
<reference evidence="1 2" key="1">
    <citation type="submission" date="2018-09" db="EMBL/GenBank/DDBJ databases">
        <title>Comparative genomics of Leucobacter spp.</title>
        <authorList>
            <person name="Reis A.C."/>
            <person name="Kolvenbach B.A."/>
            <person name="Corvini P.F.X."/>
            <person name="Nunes O.C."/>
        </authorList>
    </citation>
    <scope>NUCLEOTIDE SEQUENCE [LARGE SCALE GENOMIC DNA]</scope>
    <source>
        <strain evidence="1 2">TAN 31504</strain>
    </source>
</reference>